<comment type="caution">
    <text evidence="1">The sequence shown here is derived from an EMBL/GenBank/DDBJ whole genome shotgun (WGS) entry which is preliminary data.</text>
</comment>
<organism evidence="1 2">
    <name type="scientific">Dactylosporangium sucinum</name>
    <dbReference type="NCBI Taxonomy" id="1424081"/>
    <lineage>
        <taxon>Bacteria</taxon>
        <taxon>Bacillati</taxon>
        <taxon>Actinomycetota</taxon>
        <taxon>Actinomycetes</taxon>
        <taxon>Micromonosporales</taxon>
        <taxon>Micromonosporaceae</taxon>
        <taxon>Dactylosporangium</taxon>
    </lineage>
</organism>
<dbReference type="InterPro" id="IPR012467">
    <property type="entry name" value="DUF1684"/>
</dbReference>
<reference evidence="1" key="2">
    <citation type="submission" date="2020-09" db="EMBL/GenBank/DDBJ databases">
        <authorList>
            <person name="Sun Q."/>
            <person name="Ohkuma M."/>
        </authorList>
    </citation>
    <scope>NUCLEOTIDE SEQUENCE</scope>
    <source>
        <strain evidence="1">JCM 19831</strain>
    </source>
</reference>
<gene>
    <name evidence="1" type="ORF">GCM10007977_030040</name>
</gene>
<dbReference type="Pfam" id="PF07920">
    <property type="entry name" value="DUF1684"/>
    <property type="match status" value="1"/>
</dbReference>
<name>A0A917WTA3_9ACTN</name>
<dbReference type="RefSeq" id="WP_190250418.1">
    <property type="nucleotide sequence ID" value="NZ_BMPI01000012.1"/>
</dbReference>
<dbReference type="AlphaFoldDB" id="A0A917WTA3"/>
<evidence type="ECO:0000313" key="1">
    <source>
        <dbReference type="EMBL" id="GGM26859.1"/>
    </source>
</evidence>
<protein>
    <recommendedName>
        <fullName evidence="3">DUF1684 domain-containing protein</fullName>
    </recommendedName>
</protein>
<accession>A0A917WTA3</accession>
<evidence type="ECO:0000313" key="2">
    <source>
        <dbReference type="Proteomes" id="UP000642070"/>
    </source>
</evidence>
<evidence type="ECO:0008006" key="3">
    <source>
        <dbReference type="Google" id="ProtNLM"/>
    </source>
</evidence>
<reference evidence="1" key="1">
    <citation type="journal article" date="2014" name="Int. J. Syst. Evol. Microbiol.">
        <title>Complete genome sequence of Corynebacterium casei LMG S-19264T (=DSM 44701T), isolated from a smear-ripened cheese.</title>
        <authorList>
            <consortium name="US DOE Joint Genome Institute (JGI-PGF)"/>
            <person name="Walter F."/>
            <person name="Albersmeier A."/>
            <person name="Kalinowski J."/>
            <person name="Ruckert C."/>
        </authorList>
    </citation>
    <scope>NUCLEOTIDE SEQUENCE</scope>
    <source>
        <strain evidence="1">JCM 19831</strain>
    </source>
</reference>
<keyword evidence="2" id="KW-1185">Reference proteome</keyword>
<sequence length="252" mass="26924">MSTDDFEAWLAARAEEVAGPAGHTALTGTYPVAEPLVIDGVPGTWNVRDGRLAVTVEPGAPLTSDGVPVTGTAFVEGDLDAPGVTIRTFVRQDGPVVRTYEHAAPGRTGFAGIDRYPYDERFRVPATFEPFAAPAATPIPYQRDDVVRAHVVPGELAFTLGGTGHRVRAFEGHGGLWFVFADATTGVSTYRPGRFVEAGTAPEGYVVDFNRAYLPPCAFSDWYNCPLPPRENILTVAVEAGERSVLGRAHPA</sequence>
<proteinExistence type="predicted"/>
<dbReference type="EMBL" id="BMPI01000012">
    <property type="protein sequence ID" value="GGM26859.1"/>
    <property type="molecule type" value="Genomic_DNA"/>
</dbReference>
<dbReference type="PANTHER" id="PTHR41913">
    <property type="entry name" value="DUF1684 DOMAIN-CONTAINING PROTEIN"/>
    <property type="match status" value="1"/>
</dbReference>
<dbReference type="Proteomes" id="UP000642070">
    <property type="component" value="Unassembled WGS sequence"/>
</dbReference>
<dbReference type="PANTHER" id="PTHR41913:SF1">
    <property type="entry name" value="DUF1684 DOMAIN-CONTAINING PROTEIN"/>
    <property type="match status" value="1"/>
</dbReference>